<dbReference type="InterPro" id="IPR029063">
    <property type="entry name" value="SAM-dependent_MTases_sf"/>
</dbReference>
<sequence length="275" mass="30802">MNIETILRKAQKKLDGKTHSKKLDAEILLKKTLSVSRSFLISHKHKILTNKETKEYFSLVERRLDKEPIAYIIGEKEFWSLQLKVSSATLVPRPETELLVEETVKIIPKQSQKFILELGTGCGAIAIAIAKERPLSVVVASDISMAALKIAKKNINKHQTNNVFLTQGDWLNPIKKNIFDIVVVNPPYIPSNDNVLDELQHEPINALVSGHDGLDAIRQISKKANTVLAKNGTLIIEHGYDQEFSVKNILQSNAWKKVQCISDLQGNPRTTIATL</sequence>
<dbReference type="SUPFAM" id="SSF53335">
    <property type="entry name" value="S-adenosyl-L-methionine-dependent methyltransferases"/>
    <property type="match status" value="1"/>
</dbReference>
<dbReference type="PANTHER" id="PTHR18895">
    <property type="entry name" value="HEMK METHYLTRANSFERASE"/>
    <property type="match status" value="1"/>
</dbReference>
<dbReference type="EC" id="2.1.1.297" evidence="1"/>
<dbReference type="NCBIfam" id="TIGR00536">
    <property type="entry name" value="hemK_fam"/>
    <property type="match status" value="1"/>
</dbReference>
<protein>
    <recommendedName>
        <fullName evidence="1">peptide chain release factor N(5)-glutamine methyltransferase</fullName>
        <ecNumber evidence="1">2.1.1.297</ecNumber>
    </recommendedName>
</protein>
<proteinExistence type="inferred from homology"/>
<dbReference type="Pfam" id="PF17827">
    <property type="entry name" value="PrmC_N"/>
    <property type="match status" value="1"/>
</dbReference>
<accession>A0A381P9P7</accession>
<gene>
    <name evidence="8" type="ORF">METZ01_LOCUS15802</name>
</gene>
<dbReference type="Gene3D" id="1.10.8.10">
    <property type="entry name" value="DNA helicase RuvA subunit, C-terminal domain"/>
    <property type="match status" value="1"/>
</dbReference>
<evidence type="ECO:0000256" key="4">
    <source>
        <dbReference type="ARBA" id="ARBA00022691"/>
    </source>
</evidence>
<dbReference type="InterPro" id="IPR050320">
    <property type="entry name" value="N5-glutamine_MTase"/>
</dbReference>
<dbReference type="HAMAP" id="MF_02126">
    <property type="entry name" value="RF_methyltr_PrmC"/>
    <property type="match status" value="1"/>
</dbReference>
<dbReference type="PROSITE" id="PS00092">
    <property type="entry name" value="N6_MTASE"/>
    <property type="match status" value="1"/>
</dbReference>
<evidence type="ECO:0000256" key="5">
    <source>
        <dbReference type="ARBA" id="ARBA00048391"/>
    </source>
</evidence>
<evidence type="ECO:0000256" key="2">
    <source>
        <dbReference type="ARBA" id="ARBA00022603"/>
    </source>
</evidence>
<dbReference type="GO" id="GO:0032259">
    <property type="term" value="P:methylation"/>
    <property type="evidence" value="ECO:0007669"/>
    <property type="project" value="UniProtKB-KW"/>
</dbReference>
<dbReference type="InterPro" id="IPR002052">
    <property type="entry name" value="DNA_methylase_N6_adenine_CS"/>
</dbReference>
<dbReference type="InterPro" id="IPR019874">
    <property type="entry name" value="RF_methyltr_PrmC"/>
</dbReference>
<dbReference type="FunFam" id="3.40.50.150:FF:000053">
    <property type="entry name" value="Release factor glutamine methyltransferase"/>
    <property type="match status" value="1"/>
</dbReference>
<dbReference type="InterPro" id="IPR004556">
    <property type="entry name" value="HemK-like"/>
</dbReference>
<dbReference type="CDD" id="cd02440">
    <property type="entry name" value="AdoMet_MTases"/>
    <property type="match status" value="1"/>
</dbReference>
<comment type="catalytic activity">
    <reaction evidence="5">
        <text>L-glutaminyl-[peptide chain release factor] + S-adenosyl-L-methionine = N(5)-methyl-L-glutaminyl-[peptide chain release factor] + S-adenosyl-L-homocysteine + H(+)</text>
        <dbReference type="Rhea" id="RHEA:42896"/>
        <dbReference type="Rhea" id="RHEA-COMP:10271"/>
        <dbReference type="Rhea" id="RHEA-COMP:10272"/>
        <dbReference type="ChEBI" id="CHEBI:15378"/>
        <dbReference type="ChEBI" id="CHEBI:30011"/>
        <dbReference type="ChEBI" id="CHEBI:57856"/>
        <dbReference type="ChEBI" id="CHEBI:59789"/>
        <dbReference type="ChEBI" id="CHEBI:61891"/>
        <dbReference type="EC" id="2.1.1.297"/>
    </reaction>
</comment>
<dbReference type="Pfam" id="PF05175">
    <property type="entry name" value="MTS"/>
    <property type="match status" value="1"/>
</dbReference>
<dbReference type="InterPro" id="IPR007848">
    <property type="entry name" value="Small_mtfrase_dom"/>
</dbReference>
<dbReference type="GO" id="GO:0102559">
    <property type="term" value="F:peptide chain release factor N(5)-glutamine methyltransferase activity"/>
    <property type="evidence" value="ECO:0007669"/>
    <property type="project" value="UniProtKB-EC"/>
</dbReference>
<dbReference type="PANTHER" id="PTHR18895:SF74">
    <property type="entry name" value="MTRF1L RELEASE FACTOR GLUTAMINE METHYLTRANSFERASE"/>
    <property type="match status" value="1"/>
</dbReference>
<dbReference type="AlphaFoldDB" id="A0A381P9P7"/>
<evidence type="ECO:0000259" key="6">
    <source>
        <dbReference type="Pfam" id="PF05175"/>
    </source>
</evidence>
<evidence type="ECO:0000259" key="7">
    <source>
        <dbReference type="Pfam" id="PF17827"/>
    </source>
</evidence>
<dbReference type="Gene3D" id="3.40.50.150">
    <property type="entry name" value="Vaccinia Virus protein VP39"/>
    <property type="match status" value="1"/>
</dbReference>
<dbReference type="EMBL" id="UINC01000899">
    <property type="protein sequence ID" value="SUZ62948.1"/>
    <property type="molecule type" value="Genomic_DNA"/>
</dbReference>
<reference evidence="8" key="1">
    <citation type="submission" date="2018-05" db="EMBL/GenBank/DDBJ databases">
        <authorList>
            <person name="Lanie J.A."/>
            <person name="Ng W.-L."/>
            <person name="Kazmierczak K.M."/>
            <person name="Andrzejewski T.M."/>
            <person name="Davidsen T.M."/>
            <person name="Wayne K.J."/>
            <person name="Tettelin H."/>
            <person name="Glass J.I."/>
            <person name="Rusch D."/>
            <person name="Podicherti R."/>
            <person name="Tsui H.-C.T."/>
            <person name="Winkler M.E."/>
        </authorList>
    </citation>
    <scope>NUCLEOTIDE SEQUENCE</scope>
</reference>
<keyword evidence="2" id="KW-0489">Methyltransferase</keyword>
<organism evidence="8">
    <name type="scientific">marine metagenome</name>
    <dbReference type="NCBI Taxonomy" id="408172"/>
    <lineage>
        <taxon>unclassified sequences</taxon>
        <taxon>metagenomes</taxon>
        <taxon>ecological metagenomes</taxon>
    </lineage>
</organism>
<keyword evidence="3" id="KW-0808">Transferase</keyword>
<evidence type="ECO:0000313" key="8">
    <source>
        <dbReference type="EMBL" id="SUZ62948.1"/>
    </source>
</evidence>
<dbReference type="InterPro" id="IPR040758">
    <property type="entry name" value="PrmC_N"/>
</dbReference>
<keyword evidence="4" id="KW-0949">S-adenosyl-L-methionine</keyword>
<feature type="domain" description="Release factor glutamine methyltransferase N-terminal" evidence="7">
    <location>
        <begin position="6"/>
        <end position="74"/>
    </location>
</feature>
<evidence type="ECO:0000256" key="3">
    <source>
        <dbReference type="ARBA" id="ARBA00022679"/>
    </source>
</evidence>
<dbReference type="NCBIfam" id="TIGR03534">
    <property type="entry name" value="RF_mod_PrmC"/>
    <property type="match status" value="1"/>
</dbReference>
<evidence type="ECO:0000256" key="1">
    <source>
        <dbReference type="ARBA" id="ARBA00012771"/>
    </source>
</evidence>
<dbReference type="GO" id="GO:0003676">
    <property type="term" value="F:nucleic acid binding"/>
    <property type="evidence" value="ECO:0007669"/>
    <property type="project" value="InterPro"/>
</dbReference>
<name>A0A381P9P7_9ZZZZ</name>
<feature type="domain" description="Methyltransferase small" evidence="6">
    <location>
        <begin position="105"/>
        <end position="201"/>
    </location>
</feature>